<reference evidence="3 4" key="1">
    <citation type="submission" date="2018-08" db="EMBL/GenBank/DDBJ databases">
        <title>Form III RuBisCO-mediated autotrophy in Thermodesulfobium bacteria.</title>
        <authorList>
            <person name="Toshchakov S.V."/>
            <person name="Kublanov I.V."/>
            <person name="Frolov E."/>
            <person name="Bonch-Osmolovskaya E.A."/>
            <person name="Tourova T.P."/>
            <person name="Chernych N.A."/>
            <person name="Lebedinsky A.V."/>
        </authorList>
    </citation>
    <scope>NUCLEOTIDE SEQUENCE [LARGE SCALE GENOMIC DNA]</scope>
    <source>
        <strain evidence="3 4">SR</strain>
    </source>
</reference>
<name>A0A3D8P5C1_9THEO</name>
<dbReference type="GO" id="GO:0016757">
    <property type="term" value="F:glycosyltransferase activity"/>
    <property type="evidence" value="ECO:0007669"/>
    <property type="project" value="InterPro"/>
</dbReference>
<dbReference type="InterPro" id="IPR028098">
    <property type="entry name" value="Glyco_trans_4-like_N"/>
</dbReference>
<dbReference type="Proteomes" id="UP000256329">
    <property type="component" value="Unassembled WGS sequence"/>
</dbReference>
<accession>A0A3D8P5C1</accession>
<feature type="domain" description="Glycosyl transferase family 1" evidence="1">
    <location>
        <begin position="209"/>
        <end position="363"/>
    </location>
</feature>
<dbReference type="PANTHER" id="PTHR45947">
    <property type="entry name" value="SULFOQUINOVOSYL TRANSFERASE SQD2"/>
    <property type="match status" value="1"/>
</dbReference>
<evidence type="ECO:0000313" key="4">
    <source>
        <dbReference type="Proteomes" id="UP000256329"/>
    </source>
</evidence>
<dbReference type="AlphaFoldDB" id="A0A3D8P5C1"/>
<evidence type="ECO:0000259" key="2">
    <source>
        <dbReference type="Pfam" id="PF13439"/>
    </source>
</evidence>
<sequence length="392" mass="44156">MRVLIGSESFYPNISGVAVTTFNLASYLARRGHEVAVMVPSPRYRNFSERFPEGFTVLRVASVWHPFRKGFRVTVYPLSLARRVVREWRPDIVHLQDPTSIGSALLRACREEKVPVVISHHFTLEYVLAYLWFLRPFHGPLRRKLTSAMVKFYNQCRHVICPSETVRRDLLSAGVAVPVTAISNGVDLDRFFAYEPPLAARLAFHLPAKPIVLYVGRMDPDKSLDTLIRAMPLILARHDVHFVLCGTGNLREKFERWVRKDGLASHVTFLGPFANHSENLPRLYQLAACFVIPSGIESQSIVTLEAMASGLPIVAARAGALPELVADGENGFLFKLGDPEDLAEKVNLLLADEDLRRRMGKKSLEKVVTHKLEASMARIEEIYHRVVRNGKA</sequence>
<organism evidence="3 4">
    <name type="scientific">Ammonifex thiophilus</name>
    <dbReference type="NCBI Taxonomy" id="444093"/>
    <lineage>
        <taxon>Bacteria</taxon>
        <taxon>Bacillati</taxon>
        <taxon>Bacillota</taxon>
        <taxon>Clostridia</taxon>
        <taxon>Thermoanaerobacterales</taxon>
        <taxon>Thermoanaerobacteraceae</taxon>
        <taxon>Ammonifex</taxon>
    </lineage>
</organism>
<gene>
    <name evidence="3" type="ORF">DXX99_06150</name>
</gene>
<dbReference type="EMBL" id="QSLN01000007">
    <property type="protein sequence ID" value="RDV82977.1"/>
    <property type="molecule type" value="Genomic_DNA"/>
</dbReference>
<keyword evidence="4" id="KW-1185">Reference proteome</keyword>
<comment type="caution">
    <text evidence="3">The sequence shown here is derived from an EMBL/GenBank/DDBJ whole genome shotgun (WGS) entry which is preliminary data.</text>
</comment>
<keyword evidence="3" id="KW-0808">Transferase</keyword>
<feature type="domain" description="Glycosyltransferase subfamily 4-like N-terminal" evidence="2">
    <location>
        <begin position="14"/>
        <end position="190"/>
    </location>
</feature>
<evidence type="ECO:0000313" key="3">
    <source>
        <dbReference type="EMBL" id="RDV82977.1"/>
    </source>
</evidence>
<dbReference type="PANTHER" id="PTHR45947:SF3">
    <property type="entry name" value="SULFOQUINOVOSYL TRANSFERASE SQD2"/>
    <property type="match status" value="1"/>
</dbReference>
<proteinExistence type="predicted"/>
<dbReference type="RefSeq" id="WP_115792621.1">
    <property type="nucleotide sequence ID" value="NZ_QSLN01000007.1"/>
</dbReference>
<dbReference type="InterPro" id="IPR001296">
    <property type="entry name" value="Glyco_trans_1"/>
</dbReference>
<evidence type="ECO:0000259" key="1">
    <source>
        <dbReference type="Pfam" id="PF00534"/>
    </source>
</evidence>
<dbReference type="Gene3D" id="3.40.50.2000">
    <property type="entry name" value="Glycogen Phosphorylase B"/>
    <property type="match status" value="2"/>
</dbReference>
<dbReference type="InterPro" id="IPR050194">
    <property type="entry name" value="Glycosyltransferase_grp1"/>
</dbReference>
<dbReference type="Pfam" id="PF13439">
    <property type="entry name" value="Glyco_transf_4"/>
    <property type="match status" value="1"/>
</dbReference>
<dbReference type="SUPFAM" id="SSF53756">
    <property type="entry name" value="UDP-Glycosyltransferase/glycogen phosphorylase"/>
    <property type="match status" value="1"/>
</dbReference>
<dbReference type="Pfam" id="PF00534">
    <property type="entry name" value="Glycos_transf_1"/>
    <property type="match status" value="1"/>
</dbReference>
<dbReference type="OrthoDB" id="9772485at2"/>
<protein>
    <submittedName>
        <fullName evidence="3">Glycosyltransferase family 4 protein</fullName>
    </submittedName>
</protein>